<feature type="domain" description="PAC" evidence="11">
    <location>
        <begin position="225"/>
        <end position="277"/>
    </location>
</feature>
<dbReference type="PROSITE" id="PS50110">
    <property type="entry name" value="RESPONSE_REGULATORY"/>
    <property type="match status" value="1"/>
</dbReference>
<feature type="domain" description="PAC" evidence="11">
    <location>
        <begin position="479"/>
        <end position="532"/>
    </location>
</feature>
<dbReference type="CDD" id="cd00156">
    <property type="entry name" value="REC"/>
    <property type="match status" value="1"/>
</dbReference>
<comment type="caution">
    <text evidence="12">The sequence shown here is derived from an EMBL/GenBank/DDBJ whole genome shotgun (WGS) entry which is preliminary data.</text>
</comment>
<dbReference type="InterPro" id="IPR003661">
    <property type="entry name" value="HisK_dim/P_dom"/>
</dbReference>
<feature type="domain" description="PAS" evidence="10">
    <location>
        <begin position="865"/>
        <end position="935"/>
    </location>
</feature>
<dbReference type="PROSITE" id="PS50109">
    <property type="entry name" value="HIS_KIN"/>
    <property type="match status" value="1"/>
</dbReference>
<feature type="domain" description="PAS" evidence="10">
    <location>
        <begin position="1243"/>
        <end position="1283"/>
    </location>
</feature>
<dbReference type="InterPro" id="IPR013767">
    <property type="entry name" value="PAS_fold"/>
</dbReference>
<evidence type="ECO:0000256" key="1">
    <source>
        <dbReference type="ARBA" id="ARBA00000085"/>
    </source>
</evidence>
<dbReference type="Pfam" id="PF00989">
    <property type="entry name" value="PAS"/>
    <property type="match status" value="3"/>
</dbReference>
<evidence type="ECO:0000259" key="10">
    <source>
        <dbReference type="PROSITE" id="PS50112"/>
    </source>
</evidence>
<dbReference type="InterPro" id="IPR035965">
    <property type="entry name" value="PAS-like_dom_sf"/>
</dbReference>
<dbReference type="PANTHER" id="PTHR43304">
    <property type="entry name" value="PHYTOCHROME-LIKE PROTEIN CPH1"/>
    <property type="match status" value="1"/>
</dbReference>
<dbReference type="CDD" id="cd00082">
    <property type="entry name" value="HisKA"/>
    <property type="match status" value="1"/>
</dbReference>
<dbReference type="Pfam" id="PF08448">
    <property type="entry name" value="PAS_4"/>
    <property type="match status" value="1"/>
</dbReference>
<keyword evidence="4" id="KW-0808">Transferase</keyword>
<feature type="domain" description="PAS" evidence="10">
    <location>
        <begin position="138"/>
        <end position="211"/>
    </location>
</feature>
<protein>
    <recommendedName>
        <fullName evidence="2">histidine kinase</fullName>
        <ecNumber evidence="2">2.7.13.3</ecNumber>
    </recommendedName>
</protein>
<evidence type="ECO:0000256" key="6">
    <source>
        <dbReference type="PROSITE-ProRule" id="PRU00169"/>
    </source>
</evidence>
<dbReference type="GO" id="GO:0000155">
    <property type="term" value="F:phosphorelay sensor kinase activity"/>
    <property type="evidence" value="ECO:0007669"/>
    <property type="project" value="InterPro"/>
</dbReference>
<dbReference type="EMBL" id="QGMZ01000001">
    <property type="protein sequence ID" value="PWR76297.1"/>
    <property type="molecule type" value="Genomic_DNA"/>
</dbReference>
<dbReference type="Pfam" id="PF08447">
    <property type="entry name" value="PAS_3"/>
    <property type="match status" value="1"/>
</dbReference>
<evidence type="ECO:0000256" key="3">
    <source>
        <dbReference type="ARBA" id="ARBA00022553"/>
    </source>
</evidence>
<feature type="domain" description="PAS" evidence="10">
    <location>
        <begin position="1358"/>
        <end position="1408"/>
    </location>
</feature>
<organism evidence="12 13">
    <name type="scientific">Methanospirillum stamsii</name>
    <dbReference type="NCBI Taxonomy" id="1277351"/>
    <lineage>
        <taxon>Archaea</taxon>
        <taxon>Methanobacteriati</taxon>
        <taxon>Methanobacteriota</taxon>
        <taxon>Stenosarchaea group</taxon>
        <taxon>Methanomicrobia</taxon>
        <taxon>Methanomicrobiales</taxon>
        <taxon>Methanospirillaceae</taxon>
        <taxon>Methanospirillum</taxon>
    </lineage>
</organism>
<feature type="coiled-coil region" evidence="7">
    <location>
        <begin position="813"/>
        <end position="865"/>
    </location>
</feature>
<evidence type="ECO:0000256" key="5">
    <source>
        <dbReference type="ARBA" id="ARBA00022777"/>
    </source>
</evidence>
<evidence type="ECO:0000259" key="8">
    <source>
        <dbReference type="PROSITE" id="PS50109"/>
    </source>
</evidence>
<keyword evidence="7" id="KW-0175">Coiled coil</keyword>
<dbReference type="GO" id="GO:0006355">
    <property type="term" value="P:regulation of DNA-templated transcription"/>
    <property type="evidence" value="ECO:0007669"/>
    <property type="project" value="InterPro"/>
</dbReference>
<dbReference type="Pfam" id="PF00512">
    <property type="entry name" value="HisKA"/>
    <property type="match status" value="1"/>
</dbReference>
<dbReference type="InterPro" id="IPR001789">
    <property type="entry name" value="Sig_transdc_resp-reg_receiver"/>
</dbReference>
<feature type="domain" description="PAC" evidence="11">
    <location>
        <begin position="1305"/>
        <end position="1357"/>
    </location>
</feature>
<evidence type="ECO:0000256" key="2">
    <source>
        <dbReference type="ARBA" id="ARBA00012438"/>
    </source>
</evidence>
<keyword evidence="3 6" id="KW-0597">Phosphoprotein</keyword>
<dbReference type="NCBIfam" id="TIGR00229">
    <property type="entry name" value="sensory_box"/>
    <property type="match status" value="5"/>
</dbReference>
<dbReference type="InterPro" id="IPR013656">
    <property type="entry name" value="PAS_4"/>
</dbReference>
<dbReference type="SUPFAM" id="SSF55874">
    <property type="entry name" value="ATPase domain of HSP90 chaperone/DNA topoisomerase II/histidine kinase"/>
    <property type="match status" value="1"/>
</dbReference>
<dbReference type="InterPro" id="IPR000014">
    <property type="entry name" value="PAS"/>
</dbReference>
<proteinExistence type="predicted"/>
<dbReference type="SMART" id="SM00387">
    <property type="entry name" value="HATPase_c"/>
    <property type="match status" value="1"/>
</dbReference>
<sequence length="1709" mass="195064">MEISPISVLYVDDESDLLRIGKIFLEKNEDIRVDISPSAKDALKLLQSGSYDAIISDYHMPGMDGIAFLQEVRRMPGDIPFILFTGRGREEVVIQAINNGADFYLQKGGEPKSQFAELAHKIRQAVRRKQAERAVRKSEKRLYDIIDFLPDPTFVIDTSGKIISWNKAMVEMTGISPDEVLLKNSGDVASIFYNSHRPLLINLIDESEEHIQKYYSNVRRTDNALMAETDLIIVKGNRISVFIKVSRLYDENGEVSGAIESIRDITELKKAEKELRKTVHELALAQEISHIGSWEYNPATEVYRGSVEALSIFGFPPNIKENQLDEIYRCIPDHEKLNMALVDLIRENSEYDLEYTVVPADGSPPRIVHSLARVERDEQGNATRIIGVIQDITKRKQAEDELAFKNLILTTQQEVSPDAILIVDKNGIILGYNRNFVTIWNIPEEILASGEDETVLLFVASQTLNYEAFLSRVRYLYSHPEEKSFEEILLTDGRTLERFSSPMTGEDEANFGRVWFFRDITERRQAARELEQKNQDLVASYEQLAASEEELKAQFDELVEREQTIRIHETRLLMAQDIGNTGCWEYNLQTDKIWGSAKGLSIFGFPGVAGDFPIEEIEDCIPDRKRVHQALVDLLIREKPYDLEYEINPADGSPPRFIHSVARLEKDSDDHIIRVMGVIQDITERKKRELVLKEINEAFIQAQKIARVGSWIWNLKSGTLTCSDELYRIFGFEPGEIVLDLKIIRARIHPDDQKDHEIVLEHAIRTGLFRPEEYRVIYPDNSIHFVNANGSVEMDADGTALRIIGVCQDVTEQKQVAQERERLIEDLGETNEELSATYESLLGTEQELKNQYDALAISEENLRQTNAYLENLFAIANVPIVIWDPSFRITRFNHAFELLTGRTAEEVIGQSIRVLFPPDQADHIMELLRSTLKGVRWDTTKIDVICKDGTLRTLIWNSATLFSPDGKTPVATIAQGHDITEEILLEQEKNTALKQIQKNLAYLAILNDEIRNPLSIIVAYTEMLDDSKSLDLITEQVHRIDQIVGHLDQRWMESEKVLNAIRKHYNLHIPFLDDKNVNAQVDNRWISPETFLKSGKLDERGVKEVQAQLYTILDSFVSVIYIADMDTNEILYINSYGKDHLRKFSDLPYYSDITIGREKSFLSCMNSSSDELDAPDKIHQCEFFNPHNKLWYDCRNRIIRWNDGRMVRLVIATDITPRKRSDKKLQELHEFQNAVISDARVWIMAVDKKGVVLLWNAAAEEISGYSSDEVVGNDKIWVLLNPDKENLQQIIQIAKESIDSERGVDQFEAAIRTIDGDRKIISWNLNAIRDDTEDITGYAIIGIDITDWKLAQSALEQQSSFLQVLIDTLPVPIFYKNRDGVYSGCNAAFEKYFGRTRDQVIGRTVYEFWPKREADVFYKADMSVFNSPHIQQYETEMQYADGSVHQVMFYKAPFFDDTGQVSGLVGTIIDITDQKRVEESLRESNQKLRLLTGLTRHDILNKLSAVQLLLDMALQSSDIAFIHKNISYALEAEEIIEKTIGFTREYEEFGTVSAGWYHVRPIIESAKKEVTPGDIFIDNQIPKGLTIYADPIVRKVFTTLLENAIRHGGKITRISISCVLESGNLIIVCEDDGIGIPKEEKELIFDHGYGMNTGIGLFLSQEILSITRLAIRERGVFGKGARFEIFVPADKFRFSDPDTPSYHSPGNGV</sequence>
<dbReference type="InterPro" id="IPR013655">
    <property type="entry name" value="PAS_fold_3"/>
</dbReference>
<dbReference type="SMART" id="SM00091">
    <property type="entry name" value="PAS"/>
    <property type="match status" value="6"/>
</dbReference>
<feature type="domain" description="PAC" evidence="11">
    <location>
        <begin position="351"/>
        <end position="404"/>
    </location>
</feature>
<feature type="domain" description="PAS" evidence="10">
    <location>
        <begin position="723"/>
        <end position="767"/>
    </location>
</feature>
<dbReference type="SUPFAM" id="SSF55785">
    <property type="entry name" value="PYP-like sensor domain (PAS domain)"/>
    <property type="match status" value="8"/>
</dbReference>
<dbReference type="Pfam" id="PF00072">
    <property type="entry name" value="Response_reg"/>
    <property type="match status" value="1"/>
</dbReference>
<dbReference type="SMART" id="SM00388">
    <property type="entry name" value="HisKA"/>
    <property type="match status" value="1"/>
</dbReference>
<dbReference type="Pfam" id="PF13426">
    <property type="entry name" value="PAS_9"/>
    <property type="match status" value="2"/>
</dbReference>
<dbReference type="RefSeq" id="WP_109939116.1">
    <property type="nucleotide sequence ID" value="NZ_CP176366.1"/>
</dbReference>
<feature type="domain" description="Response regulatory" evidence="9">
    <location>
        <begin position="7"/>
        <end position="122"/>
    </location>
</feature>
<dbReference type="Gene3D" id="3.40.50.2300">
    <property type="match status" value="1"/>
</dbReference>
<dbReference type="Gene3D" id="3.30.565.10">
    <property type="entry name" value="Histidine kinase-like ATPase, C-terminal domain"/>
    <property type="match status" value="1"/>
</dbReference>
<dbReference type="InterPro" id="IPR005467">
    <property type="entry name" value="His_kinase_dom"/>
</dbReference>
<dbReference type="SMART" id="SM00448">
    <property type="entry name" value="REC"/>
    <property type="match status" value="1"/>
</dbReference>
<dbReference type="Proteomes" id="UP000245934">
    <property type="component" value="Unassembled WGS sequence"/>
</dbReference>
<dbReference type="PANTHER" id="PTHR43304:SF1">
    <property type="entry name" value="PAC DOMAIN-CONTAINING PROTEIN"/>
    <property type="match status" value="1"/>
</dbReference>
<feature type="domain" description="Histidine kinase" evidence="8">
    <location>
        <begin position="1494"/>
        <end position="1691"/>
    </location>
</feature>
<dbReference type="OrthoDB" id="71385at2157"/>
<keyword evidence="5" id="KW-0418">Kinase</keyword>
<reference evidence="12 13" key="1">
    <citation type="submission" date="2018-05" db="EMBL/GenBank/DDBJ databases">
        <title>Draft genome of Methanospirillum stamsii Pt1.</title>
        <authorList>
            <person name="Dueholm M.S."/>
            <person name="Nielsen P.H."/>
            <person name="Bakmann L.F."/>
            <person name="Otzen D.E."/>
        </authorList>
    </citation>
    <scope>NUCLEOTIDE SEQUENCE [LARGE SCALE GENOMIC DNA]</scope>
    <source>
        <strain evidence="12 13">Pt1</strain>
    </source>
</reference>
<evidence type="ECO:0000313" key="12">
    <source>
        <dbReference type="EMBL" id="PWR76297.1"/>
    </source>
</evidence>
<dbReference type="InterPro" id="IPR000700">
    <property type="entry name" value="PAS-assoc_C"/>
</dbReference>
<evidence type="ECO:0000256" key="7">
    <source>
        <dbReference type="SAM" id="Coils"/>
    </source>
</evidence>
<accession>A0A2V2NIP1</accession>
<evidence type="ECO:0000313" key="13">
    <source>
        <dbReference type="Proteomes" id="UP000245934"/>
    </source>
</evidence>
<dbReference type="InterPro" id="IPR003594">
    <property type="entry name" value="HATPase_dom"/>
</dbReference>
<dbReference type="PROSITE" id="PS50113">
    <property type="entry name" value="PAC"/>
    <property type="match status" value="7"/>
</dbReference>
<name>A0A2V2NIP1_9EURY</name>
<dbReference type="EC" id="2.7.13.3" evidence="2"/>
<dbReference type="Gene3D" id="2.10.70.100">
    <property type="match status" value="3"/>
</dbReference>
<evidence type="ECO:0000256" key="4">
    <source>
        <dbReference type="ARBA" id="ARBA00022679"/>
    </source>
</evidence>
<feature type="domain" description="PAC" evidence="11">
    <location>
        <begin position="770"/>
        <end position="822"/>
    </location>
</feature>
<gene>
    <name evidence="12" type="ORF">DLD82_00360</name>
</gene>
<evidence type="ECO:0000259" key="9">
    <source>
        <dbReference type="PROSITE" id="PS50110"/>
    </source>
</evidence>
<feature type="domain" description="PAC" evidence="11">
    <location>
        <begin position="1431"/>
        <end position="1483"/>
    </location>
</feature>
<dbReference type="CDD" id="cd00130">
    <property type="entry name" value="PAS"/>
    <property type="match status" value="6"/>
</dbReference>
<feature type="modified residue" description="4-aspartylphosphate" evidence="6">
    <location>
        <position position="57"/>
    </location>
</feature>
<dbReference type="SMART" id="SM00086">
    <property type="entry name" value="PAC"/>
    <property type="match status" value="7"/>
</dbReference>
<comment type="catalytic activity">
    <reaction evidence="1">
        <text>ATP + protein L-histidine = ADP + protein N-phospho-L-histidine.</text>
        <dbReference type="EC" id="2.7.13.3"/>
    </reaction>
</comment>
<dbReference type="PROSITE" id="PS50112">
    <property type="entry name" value="PAS"/>
    <property type="match status" value="5"/>
</dbReference>
<dbReference type="Pfam" id="PF02518">
    <property type="entry name" value="HATPase_c"/>
    <property type="match status" value="1"/>
</dbReference>
<feature type="coiled-coil region" evidence="7">
    <location>
        <begin position="527"/>
        <end position="561"/>
    </location>
</feature>
<dbReference type="Gene3D" id="3.30.450.20">
    <property type="entry name" value="PAS domain"/>
    <property type="match status" value="8"/>
</dbReference>
<keyword evidence="13" id="KW-1185">Reference proteome</keyword>
<dbReference type="InterPro" id="IPR001610">
    <property type="entry name" value="PAC"/>
</dbReference>
<dbReference type="InterPro" id="IPR052162">
    <property type="entry name" value="Sensor_kinase/Photoreceptor"/>
</dbReference>
<dbReference type="GeneID" id="97610364"/>
<feature type="domain" description="PAC" evidence="11">
    <location>
        <begin position="641"/>
        <end position="694"/>
    </location>
</feature>
<dbReference type="InterPro" id="IPR036890">
    <property type="entry name" value="HATPase_C_sf"/>
</dbReference>
<dbReference type="SUPFAM" id="SSF52172">
    <property type="entry name" value="CheY-like"/>
    <property type="match status" value="1"/>
</dbReference>
<evidence type="ECO:0000259" key="11">
    <source>
        <dbReference type="PROSITE" id="PS50113"/>
    </source>
</evidence>
<dbReference type="CDD" id="cd00075">
    <property type="entry name" value="HATPase"/>
    <property type="match status" value="1"/>
</dbReference>
<dbReference type="InterPro" id="IPR011006">
    <property type="entry name" value="CheY-like_superfamily"/>
</dbReference>